<evidence type="ECO:0000259" key="15">
    <source>
        <dbReference type="PROSITE" id="PS50961"/>
    </source>
</evidence>
<evidence type="ECO:0000256" key="7">
    <source>
        <dbReference type="ARBA" id="ARBA00023015"/>
    </source>
</evidence>
<feature type="compositionally biased region" description="Polar residues" evidence="13">
    <location>
        <begin position="606"/>
        <end position="624"/>
    </location>
</feature>
<evidence type="ECO:0000256" key="1">
    <source>
        <dbReference type="ARBA" id="ARBA00004642"/>
    </source>
</evidence>
<protein>
    <recommendedName>
        <fullName evidence="2">La-related protein 7</fullName>
    </recommendedName>
    <alternativeName>
        <fullName evidence="11">La ribonucleoprotein domain family member 7</fullName>
    </alternativeName>
</protein>
<feature type="compositionally biased region" description="Basic residues" evidence="13">
    <location>
        <begin position="331"/>
        <end position="340"/>
    </location>
</feature>
<dbReference type="PROSITE" id="PS50961">
    <property type="entry name" value="HTH_LA"/>
    <property type="match status" value="1"/>
</dbReference>
<dbReference type="PANTHER" id="PTHR22792:SF62">
    <property type="entry name" value="LA-RELATED PROTEIN 7"/>
    <property type="match status" value="1"/>
</dbReference>
<keyword evidence="6 12" id="KW-0694">RNA-binding</keyword>
<evidence type="ECO:0000256" key="6">
    <source>
        <dbReference type="ARBA" id="ARBA00022884"/>
    </source>
</evidence>
<feature type="compositionally biased region" description="Basic and acidic residues" evidence="13">
    <location>
        <begin position="302"/>
        <end position="321"/>
    </location>
</feature>
<reference evidence="16 17" key="1">
    <citation type="journal article" date="2022" name="Allergy">
        <title>Genome assembly and annotation of Periplaneta americana reveal a comprehensive cockroach allergen profile.</title>
        <authorList>
            <person name="Wang L."/>
            <person name="Xiong Q."/>
            <person name="Saelim N."/>
            <person name="Wang L."/>
            <person name="Nong W."/>
            <person name="Wan A.T."/>
            <person name="Shi M."/>
            <person name="Liu X."/>
            <person name="Cao Q."/>
            <person name="Hui J.H.L."/>
            <person name="Sookrung N."/>
            <person name="Leung T.F."/>
            <person name="Tungtrongchitr A."/>
            <person name="Tsui S.K.W."/>
        </authorList>
    </citation>
    <scope>NUCLEOTIDE SEQUENCE [LARGE SCALE GENOMIC DNA]</scope>
    <source>
        <strain evidence="16">PWHHKU_190912</strain>
    </source>
</reference>
<dbReference type="InterPro" id="IPR045180">
    <property type="entry name" value="La_dom_prot"/>
</dbReference>
<organism evidence="16 17">
    <name type="scientific">Periplaneta americana</name>
    <name type="common">American cockroach</name>
    <name type="synonym">Blatta americana</name>
    <dbReference type="NCBI Taxonomy" id="6978"/>
    <lineage>
        <taxon>Eukaryota</taxon>
        <taxon>Metazoa</taxon>
        <taxon>Ecdysozoa</taxon>
        <taxon>Arthropoda</taxon>
        <taxon>Hexapoda</taxon>
        <taxon>Insecta</taxon>
        <taxon>Pterygota</taxon>
        <taxon>Neoptera</taxon>
        <taxon>Polyneoptera</taxon>
        <taxon>Dictyoptera</taxon>
        <taxon>Blattodea</taxon>
        <taxon>Blattoidea</taxon>
        <taxon>Blattidae</taxon>
        <taxon>Blattinae</taxon>
        <taxon>Periplaneta</taxon>
    </lineage>
</organism>
<dbReference type="PRINTS" id="PR00302">
    <property type="entry name" value="LUPUSLA"/>
</dbReference>
<keyword evidence="17" id="KW-1185">Reference proteome</keyword>
<gene>
    <name evidence="16" type="ORF">ANN_03809</name>
</gene>
<evidence type="ECO:0000256" key="13">
    <source>
        <dbReference type="SAM" id="MobiDB-lite"/>
    </source>
</evidence>
<keyword evidence="7" id="KW-0805">Transcription regulation</keyword>
<dbReference type="InterPro" id="IPR034887">
    <property type="entry name" value="LARP7_RRM1"/>
</dbReference>
<keyword evidence="10" id="KW-0539">Nucleus</keyword>
<feature type="compositionally biased region" description="Basic and acidic residues" evidence="13">
    <location>
        <begin position="625"/>
        <end position="637"/>
    </location>
</feature>
<feature type="domain" description="RRM" evidence="14">
    <location>
        <begin position="213"/>
        <end position="288"/>
    </location>
</feature>
<feature type="region of interest" description="Disordered" evidence="13">
    <location>
        <begin position="606"/>
        <end position="637"/>
    </location>
</feature>
<evidence type="ECO:0000256" key="4">
    <source>
        <dbReference type="ARBA" id="ARBA00022782"/>
    </source>
</evidence>
<comment type="caution">
    <text evidence="16">The sequence shown here is derived from an EMBL/GenBank/DDBJ whole genome shotgun (WGS) entry which is preliminary data.</text>
</comment>
<dbReference type="Pfam" id="PF05383">
    <property type="entry name" value="La"/>
    <property type="match status" value="1"/>
</dbReference>
<dbReference type="InterPro" id="IPR000504">
    <property type="entry name" value="RRM_dom"/>
</dbReference>
<dbReference type="InterPro" id="IPR036388">
    <property type="entry name" value="WH-like_DNA-bd_sf"/>
</dbReference>
<keyword evidence="4" id="KW-0221">Differentiation</keyword>
<evidence type="ECO:0000256" key="5">
    <source>
        <dbReference type="ARBA" id="ARBA00022871"/>
    </source>
</evidence>
<dbReference type="InterPro" id="IPR012677">
    <property type="entry name" value="Nucleotide-bd_a/b_plait_sf"/>
</dbReference>
<dbReference type="CDD" id="cd07323">
    <property type="entry name" value="LAM"/>
    <property type="match status" value="1"/>
</dbReference>
<evidence type="ECO:0000256" key="2">
    <source>
        <dbReference type="ARBA" id="ARBA00015867"/>
    </source>
</evidence>
<dbReference type="InterPro" id="IPR006630">
    <property type="entry name" value="La_HTH"/>
</dbReference>
<dbReference type="EMBL" id="JAJSOF020000001">
    <property type="protein sequence ID" value="KAJ4452289.1"/>
    <property type="molecule type" value="Genomic_DNA"/>
</dbReference>
<feature type="compositionally biased region" description="Basic residues" evidence="13">
    <location>
        <begin position="550"/>
        <end position="563"/>
    </location>
</feature>
<feature type="compositionally biased region" description="Basic and acidic residues" evidence="13">
    <location>
        <begin position="471"/>
        <end position="487"/>
    </location>
</feature>
<sequence>MFSRKDVEAAGALDLLDKTVTGTDFLPTQRSTNICISSSNKYTKKNPPQVRMSLTGISGLELIPVFGRAASFSLMSGISRILINNFLKKMEQKMDEENAAIVEDDQIEVESEVPHKIVRQRKKQLYDTIRKQMEFYFSDANITKDRFLGKLIMEDPHVDLSIFIRFNKIRALTTNITDIAKALRNSEVLSVTEDGTKVFRTTPVREKENTDDCTIYVEQLPPDAQHDWLTEVFSGYGKVAYVSIPKYRTSGKIKGFAFVEFETPEEANKTLETFGARGCRLSSQIAPERLCSIATYEHEEVQFENRQNETDKKETQEKLGEEENQAQDKLSKKKKKRKKGKQDNQEESDVFDDEGEKGNEMSAKKRKRKKTQDSEVEGAEAETDTQPEDSDTPPKKKKRKTSEESGEAEEKEDKVSSDDPGVQKCEDNEKYLQKKKRKRKSEGNEEEMDENKAEVPKLEETDEPEKKRGKRPLEDNEEREAKAHSETDNSEPQQEDAESHSGKKKKRKRKSGEVDEVEAVEEEKRTKSVEWDEVVENEEEMAVEGDQGMVKKKSRKRRKKHKKEKPDVDAGRLQVLSKREWKRLRNKYLDLQKAKMKCLKQYLSRNRWNSNNPQGRNHDQLQQTIKDEDTTKQKTDSKPKFTFVPGVIVHAIFNEPVIDLKKLRFKVCHGSLYAVLWLVDETREFNLPTLSQRCITYVPEKLPSKYSVHSEEYLPIRTADAKALSDVAYIDIVKGASEGFFRCATPTAAEHLVGNAPWQHAEILKDVWNSREGRSTFTALSSSCCARRLAPLSRRVGPFPSSPRAITKCSARSSLLRDAGREAESQYWDKMMKDREEKLSNHVRVKQRGRDKIMSRAERELGKHIRFDE</sequence>
<dbReference type="SMART" id="SM00360">
    <property type="entry name" value="RRM"/>
    <property type="match status" value="1"/>
</dbReference>
<dbReference type="SUPFAM" id="SSF54928">
    <property type="entry name" value="RNA-binding domain, RBD"/>
    <property type="match status" value="1"/>
</dbReference>
<dbReference type="SMART" id="SM00715">
    <property type="entry name" value="LA"/>
    <property type="match status" value="1"/>
</dbReference>
<dbReference type="InterPro" id="IPR035979">
    <property type="entry name" value="RBD_domain_sf"/>
</dbReference>
<dbReference type="InterPro" id="IPR002344">
    <property type="entry name" value="Lupus_La"/>
</dbReference>
<keyword evidence="9" id="KW-0508">mRNA splicing</keyword>
<name>A0ABQ8U006_PERAM</name>
<dbReference type="SUPFAM" id="SSF46785">
    <property type="entry name" value="Winged helix' DNA-binding domain"/>
    <property type="match status" value="1"/>
</dbReference>
<feature type="compositionally biased region" description="Acidic residues" evidence="13">
    <location>
        <begin position="374"/>
        <end position="391"/>
    </location>
</feature>
<dbReference type="PANTHER" id="PTHR22792">
    <property type="entry name" value="LUPUS LA PROTEIN-RELATED"/>
    <property type="match status" value="1"/>
</dbReference>
<feature type="compositionally biased region" description="Acidic residues" evidence="13">
    <location>
        <begin position="531"/>
        <end position="543"/>
    </location>
</feature>
<keyword evidence="3" id="KW-0507">mRNA processing</keyword>
<evidence type="ECO:0000313" key="17">
    <source>
        <dbReference type="Proteomes" id="UP001148838"/>
    </source>
</evidence>
<accession>A0ABQ8U006</accession>
<feature type="region of interest" description="Disordered" evidence="13">
    <location>
        <begin position="302"/>
        <end position="569"/>
    </location>
</feature>
<evidence type="ECO:0000256" key="9">
    <source>
        <dbReference type="ARBA" id="ARBA00023187"/>
    </source>
</evidence>
<dbReference type="Gene3D" id="3.30.70.330">
    <property type="match status" value="1"/>
</dbReference>
<keyword evidence="5" id="KW-0744">Spermatogenesis</keyword>
<feature type="compositionally biased region" description="Acidic residues" evidence="13">
    <location>
        <begin position="345"/>
        <end position="355"/>
    </location>
</feature>
<feature type="compositionally biased region" description="Basic and acidic residues" evidence="13">
    <location>
        <begin position="450"/>
        <end position="459"/>
    </location>
</feature>
<evidence type="ECO:0000256" key="10">
    <source>
        <dbReference type="ARBA" id="ARBA00023242"/>
    </source>
</evidence>
<evidence type="ECO:0000313" key="16">
    <source>
        <dbReference type="EMBL" id="KAJ4452289.1"/>
    </source>
</evidence>
<evidence type="ECO:0000256" key="3">
    <source>
        <dbReference type="ARBA" id="ARBA00022664"/>
    </source>
</evidence>
<proteinExistence type="predicted"/>
<dbReference type="Pfam" id="PF00076">
    <property type="entry name" value="RRM_1"/>
    <property type="match status" value="1"/>
</dbReference>
<dbReference type="Gene3D" id="1.10.10.10">
    <property type="entry name" value="Winged helix-like DNA-binding domain superfamily/Winged helix DNA-binding domain"/>
    <property type="match status" value="1"/>
</dbReference>
<comment type="subcellular location">
    <subcellularLocation>
        <location evidence="1">Nucleus</location>
        <location evidence="1">Nucleoplasm</location>
    </subcellularLocation>
</comment>
<dbReference type="CDD" id="cd12290">
    <property type="entry name" value="RRM1_LARP7"/>
    <property type="match status" value="1"/>
</dbReference>
<keyword evidence="8" id="KW-0804">Transcription</keyword>
<dbReference type="Proteomes" id="UP001148838">
    <property type="component" value="Unassembled WGS sequence"/>
</dbReference>
<dbReference type="PROSITE" id="PS50102">
    <property type="entry name" value="RRM"/>
    <property type="match status" value="1"/>
</dbReference>
<evidence type="ECO:0000256" key="11">
    <source>
        <dbReference type="ARBA" id="ARBA00029640"/>
    </source>
</evidence>
<evidence type="ECO:0000256" key="8">
    <source>
        <dbReference type="ARBA" id="ARBA00023163"/>
    </source>
</evidence>
<evidence type="ECO:0000256" key="12">
    <source>
        <dbReference type="PROSITE-ProRule" id="PRU00332"/>
    </source>
</evidence>
<feature type="domain" description="HTH La-type RNA-binding" evidence="15">
    <location>
        <begin position="119"/>
        <end position="208"/>
    </location>
</feature>
<evidence type="ECO:0000259" key="14">
    <source>
        <dbReference type="PROSITE" id="PS50102"/>
    </source>
</evidence>
<dbReference type="InterPro" id="IPR036390">
    <property type="entry name" value="WH_DNA-bd_sf"/>
</dbReference>